<dbReference type="PANTHER" id="PTHR11614">
    <property type="entry name" value="PHOSPHOLIPASE-RELATED"/>
    <property type="match status" value="1"/>
</dbReference>
<protein>
    <submittedName>
        <fullName evidence="2">8458_t:CDS:1</fullName>
    </submittedName>
</protein>
<dbReference type="InterPro" id="IPR051044">
    <property type="entry name" value="MAG_DAG_Lipase"/>
</dbReference>
<gene>
    <name evidence="2" type="ORF">DEBURN_LOCUS5108</name>
</gene>
<feature type="domain" description="Serine aminopeptidase S33" evidence="1">
    <location>
        <begin position="26"/>
        <end position="262"/>
    </location>
</feature>
<dbReference type="OrthoDB" id="10249433at2759"/>
<evidence type="ECO:0000259" key="1">
    <source>
        <dbReference type="Pfam" id="PF12146"/>
    </source>
</evidence>
<name>A0A9N9F4E0_9GLOM</name>
<dbReference type="SUPFAM" id="SSF53474">
    <property type="entry name" value="alpha/beta-Hydrolases"/>
    <property type="match status" value="1"/>
</dbReference>
<keyword evidence="3" id="KW-1185">Reference proteome</keyword>
<dbReference type="Gene3D" id="3.40.50.1820">
    <property type="entry name" value="alpha/beta hydrolase"/>
    <property type="match status" value="1"/>
</dbReference>
<accession>A0A9N9F4E0</accession>
<dbReference type="InterPro" id="IPR029058">
    <property type="entry name" value="AB_hydrolase_fold"/>
</dbReference>
<reference evidence="2" key="1">
    <citation type="submission" date="2021-06" db="EMBL/GenBank/DDBJ databases">
        <authorList>
            <person name="Kallberg Y."/>
            <person name="Tangrot J."/>
            <person name="Rosling A."/>
        </authorList>
    </citation>
    <scope>NUCLEOTIDE SEQUENCE</scope>
    <source>
        <strain evidence="2">AZ414A</strain>
    </source>
</reference>
<dbReference type="Proteomes" id="UP000789706">
    <property type="component" value="Unassembled WGS sequence"/>
</dbReference>
<evidence type="ECO:0000313" key="2">
    <source>
        <dbReference type="EMBL" id="CAG8509674.1"/>
    </source>
</evidence>
<sequence>MTEQEEWITSRDNVPIYTKTWKTVKSPIATIVFVHGFGENIKRYDYVFSRFSKMNIEVYAYDQRGNGETALRNKNPGITGGFEVLTGDVTDALVAKRKPGIPQFLMGHSEIVFNYACVGPEKDNLCGYIICSPFFQQGDKTKKPAFLTFTVVALSKVIPNLTIPVNLDPKYLSHDPEIVKSYVEDPLNNGVGSLETHMATVPKFLVNNKKYEDITLPIYFSHGSEDHITSPTASKEIFEKITVNDKTYREWKGLYHELHNEYEKDQVIDEYIKWIIDHVANKTTN</sequence>
<organism evidence="2 3">
    <name type="scientific">Diversispora eburnea</name>
    <dbReference type="NCBI Taxonomy" id="1213867"/>
    <lineage>
        <taxon>Eukaryota</taxon>
        <taxon>Fungi</taxon>
        <taxon>Fungi incertae sedis</taxon>
        <taxon>Mucoromycota</taxon>
        <taxon>Glomeromycotina</taxon>
        <taxon>Glomeromycetes</taxon>
        <taxon>Diversisporales</taxon>
        <taxon>Diversisporaceae</taxon>
        <taxon>Diversispora</taxon>
    </lineage>
</organism>
<dbReference type="AlphaFoldDB" id="A0A9N9F4E0"/>
<dbReference type="Pfam" id="PF12146">
    <property type="entry name" value="Hydrolase_4"/>
    <property type="match status" value="1"/>
</dbReference>
<comment type="caution">
    <text evidence="2">The sequence shown here is derived from an EMBL/GenBank/DDBJ whole genome shotgun (WGS) entry which is preliminary data.</text>
</comment>
<proteinExistence type="predicted"/>
<dbReference type="EMBL" id="CAJVPK010000433">
    <property type="protein sequence ID" value="CAG8509674.1"/>
    <property type="molecule type" value="Genomic_DNA"/>
</dbReference>
<evidence type="ECO:0000313" key="3">
    <source>
        <dbReference type="Proteomes" id="UP000789706"/>
    </source>
</evidence>
<dbReference type="InterPro" id="IPR022742">
    <property type="entry name" value="Hydrolase_4"/>
</dbReference>